<evidence type="ECO:0000313" key="4">
    <source>
        <dbReference type="EMBL" id="MDN5202115.1"/>
    </source>
</evidence>
<feature type="domain" description="FecR protein" evidence="2">
    <location>
        <begin position="141"/>
        <end position="226"/>
    </location>
</feature>
<dbReference type="InterPro" id="IPR012373">
    <property type="entry name" value="Ferrdict_sens_TM"/>
</dbReference>
<feature type="transmembrane region" description="Helical" evidence="1">
    <location>
        <begin position="98"/>
        <end position="116"/>
    </location>
</feature>
<evidence type="ECO:0000259" key="3">
    <source>
        <dbReference type="Pfam" id="PF16344"/>
    </source>
</evidence>
<dbReference type="EMBL" id="JAUJEA010000004">
    <property type="protein sequence ID" value="MDN5202115.1"/>
    <property type="molecule type" value="Genomic_DNA"/>
</dbReference>
<accession>A0ABT8KN23</accession>
<keyword evidence="1" id="KW-0812">Transmembrane</keyword>
<dbReference type="Gene3D" id="3.55.50.30">
    <property type="match status" value="1"/>
</dbReference>
<dbReference type="Pfam" id="PF16344">
    <property type="entry name" value="FecR_C"/>
    <property type="match status" value="1"/>
</dbReference>
<dbReference type="Proteomes" id="UP001172082">
    <property type="component" value="Unassembled WGS sequence"/>
</dbReference>
<organism evidence="4 5">
    <name type="scientific">Splendidivirga corallicola</name>
    <dbReference type="NCBI Taxonomy" id="3051826"/>
    <lineage>
        <taxon>Bacteria</taxon>
        <taxon>Pseudomonadati</taxon>
        <taxon>Bacteroidota</taxon>
        <taxon>Cytophagia</taxon>
        <taxon>Cytophagales</taxon>
        <taxon>Splendidivirgaceae</taxon>
        <taxon>Splendidivirga</taxon>
    </lineage>
</organism>
<sequence length="339" mass="38873">MKYQDYSVEDFVKDEFFVNWVKDKQTEADHYWKIWIRNNPEKLETVNAAIDIINSINYKNQYELSEKEYIEVFEEIVKGRTQDYQNDQPGKIFMLNKLVAAVLVPILIAALAFFYYQSSETKVSAKETTYLAKESPIGIKTTFKLEDGTRVKLNAGSSLRFPDKFSEDQRIVYLEGEAFFDVVKETSRPFLVVTNDVVTKVLGTSFNVKGNSVNQSVEVALVTGKVSVSDNEGNSIILQPTEMVTFANSNIEKKRFNHDLITGWTLNRLVFDKADSKEVINKLEKWYGVKFILQDGYMFKGDYTGVFEKESLENVLKGIGYASAFAYEINDKTVFISHH</sequence>
<dbReference type="InterPro" id="IPR006860">
    <property type="entry name" value="FecR"/>
</dbReference>
<dbReference type="PANTHER" id="PTHR30273:SF2">
    <property type="entry name" value="PROTEIN FECR"/>
    <property type="match status" value="1"/>
</dbReference>
<dbReference type="RefSeq" id="WP_346752141.1">
    <property type="nucleotide sequence ID" value="NZ_JAUJEA010000004.1"/>
</dbReference>
<dbReference type="InterPro" id="IPR032508">
    <property type="entry name" value="FecR_C"/>
</dbReference>
<gene>
    <name evidence="4" type="ORF">QQ008_12095</name>
</gene>
<evidence type="ECO:0000256" key="1">
    <source>
        <dbReference type="SAM" id="Phobius"/>
    </source>
</evidence>
<feature type="domain" description="Protein FecR C-terminal" evidence="3">
    <location>
        <begin position="268"/>
        <end position="336"/>
    </location>
</feature>
<evidence type="ECO:0000259" key="2">
    <source>
        <dbReference type="Pfam" id="PF04773"/>
    </source>
</evidence>
<protein>
    <submittedName>
        <fullName evidence="4">FecR domain-containing protein</fullName>
    </submittedName>
</protein>
<keyword evidence="1" id="KW-0472">Membrane</keyword>
<dbReference type="Pfam" id="PF04773">
    <property type="entry name" value="FecR"/>
    <property type="match status" value="1"/>
</dbReference>
<reference evidence="4" key="1">
    <citation type="submission" date="2023-06" db="EMBL/GenBank/DDBJ databases">
        <title>Genomic of Parafulvivirga corallium.</title>
        <authorList>
            <person name="Wang G."/>
        </authorList>
    </citation>
    <scope>NUCLEOTIDE SEQUENCE</scope>
    <source>
        <strain evidence="4">BMA10</strain>
    </source>
</reference>
<proteinExistence type="predicted"/>
<keyword evidence="1" id="KW-1133">Transmembrane helix</keyword>
<dbReference type="Gene3D" id="2.60.120.1440">
    <property type="match status" value="1"/>
</dbReference>
<keyword evidence="5" id="KW-1185">Reference proteome</keyword>
<name>A0ABT8KN23_9BACT</name>
<evidence type="ECO:0000313" key="5">
    <source>
        <dbReference type="Proteomes" id="UP001172082"/>
    </source>
</evidence>
<dbReference type="PANTHER" id="PTHR30273">
    <property type="entry name" value="PERIPLASMIC SIGNAL SENSOR AND SIGMA FACTOR ACTIVATOR FECR-RELATED"/>
    <property type="match status" value="1"/>
</dbReference>
<comment type="caution">
    <text evidence="4">The sequence shown here is derived from an EMBL/GenBank/DDBJ whole genome shotgun (WGS) entry which is preliminary data.</text>
</comment>